<dbReference type="SUPFAM" id="SSF103481">
    <property type="entry name" value="Multidrug resistance efflux transporter EmrE"/>
    <property type="match status" value="1"/>
</dbReference>
<feature type="transmembrane region" description="Helical" evidence="6">
    <location>
        <begin position="212"/>
        <end position="236"/>
    </location>
</feature>
<dbReference type="AlphaFoldDB" id="A0A251S5G4"/>
<feature type="transmembrane region" description="Helical" evidence="6">
    <location>
        <begin position="12"/>
        <end position="32"/>
    </location>
</feature>
<dbReference type="InterPro" id="IPR030184">
    <property type="entry name" value="WAT1-related"/>
</dbReference>
<feature type="transmembrane region" description="Helical" evidence="6">
    <location>
        <begin position="243"/>
        <end position="264"/>
    </location>
</feature>
<dbReference type="Pfam" id="PF00892">
    <property type="entry name" value="EamA"/>
    <property type="match status" value="1"/>
</dbReference>
<feature type="transmembrane region" description="Helical" evidence="6">
    <location>
        <begin position="270"/>
        <end position="291"/>
    </location>
</feature>
<dbReference type="PANTHER" id="PTHR31218">
    <property type="entry name" value="WAT1-RELATED PROTEIN"/>
    <property type="match status" value="1"/>
</dbReference>
<evidence type="ECO:0000256" key="6">
    <source>
        <dbReference type="RuleBase" id="RU363077"/>
    </source>
</evidence>
<dbReference type="InterPro" id="IPR037185">
    <property type="entry name" value="EmrE-like"/>
</dbReference>
<evidence type="ECO:0000313" key="9">
    <source>
        <dbReference type="Proteomes" id="UP000215914"/>
    </source>
</evidence>
<feature type="transmembrane region" description="Helical" evidence="6">
    <location>
        <begin position="147"/>
        <end position="167"/>
    </location>
</feature>
<dbReference type="GO" id="GO:0005886">
    <property type="term" value="C:plasma membrane"/>
    <property type="evidence" value="ECO:0000318"/>
    <property type="project" value="GO_Central"/>
</dbReference>
<evidence type="ECO:0000313" key="8">
    <source>
        <dbReference type="EMBL" id="OTF93366.1"/>
    </source>
</evidence>
<keyword evidence="3 6" id="KW-0812">Transmembrane</keyword>
<dbReference type="InterPro" id="IPR000620">
    <property type="entry name" value="EamA_dom"/>
</dbReference>
<dbReference type="EMBL" id="CM007905">
    <property type="protein sequence ID" value="OTF93366.1"/>
    <property type="molecule type" value="Genomic_DNA"/>
</dbReference>
<gene>
    <name evidence="8" type="ORF">HannXRQ_Chr16g0532111</name>
</gene>
<name>A0A251S5G4_HELAN</name>
<evidence type="ECO:0000256" key="5">
    <source>
        <dbReference type="ARBA" id="ARBA00023136"/>
    </source>
</evidence>
<dbReference type="InParanoid" id="A0A251S5G4"/>
<evidence type="ECO:0000256" key="2">
    <source>
        <dbReference type="ARBA" id="ARBA00007635"/>
    </source>
</evidence>
<evidence type="ECO:0000256" key="4">
    <source>
        <dbReference type="ARBA" id="ARBA00022989"/>
    </source>
</evidence>
<feature type="transmembrane region" description="Helical" evidence="6">
    <location>
        <begin position="179"/>
        <end position="200"/>
    </location>
</feature>
<feature type="domain" description="EamA" evidence="7">
    <location>
        <begin position="149"/>
        <end position="287"/>
    </location>
</feature>
<evidence type="ECO:0000256" key="1">
    <source>
        <dbReference type="ARBA" id="ARBA00004141"/>
    </source>
</evidence>
<feature type="transmembrane region" description="Helical" evidence="6">
    <location>
        <begin position="101"/>
        <end position="120"/>
    </location>
</feature>
<comment type="subcellular location">
    <subcellularLocation>
        <location evidence="1 6">Membrane</location>
        <topology evidence="1 6">Multi-pass membrane protein</topology>
    </subcellularLocation>
</comment>
<reference evidence="9" key="1">
    <citation type="journal article" date="2017" name="Nature">
        <title>The sunflower genome provides insights into oil metabolism, flowering and Asterid evolution.</title>
        <authorList>
            <person name="Badouin H."/>
            <person name="Gouzy J."/>
            <person name="Grassa C.J."/>
            <person name="Murat F."/>
            <person name="Staton S.E."/>
            <person name="Cottret L."/>
            <person name="Lelandais-Briere C."/>
            <person name="Owens G.L."/>
            <person name="Carrere S."/>
            <person name="Mayjonade B."/>
            <person name="Legrand L."/>
            <person name="Gill N."/>
            <person name="Kane N.C."/>
            <person name="Bowers J.E."/>
            <person name="Hubner S."/>
            <person name="Bellec A."/>
            <person name="Berard A."/>
            <person name="Berges H."/>
            <person name="Blanchet N."/>
            <person name="Boniface M.C."/>
            <person name="Brunel D."/>
            <person name="Catrice O."/>
            <person name="Chaidir N."/>
            <person name="Claudel C."/>
            <person name="Donnadieu C."/>
            <person name="Faraut T."/>
            <person name="Fievet G."/>
            <person name="Helmstetter N."/>
            <person name="King M."/>
            <person name="Knapp S.J."/>
            <person name="Lai Z."/>
            <person name="Le Paslier M.C."/>
            <person name="Lippi Y."/>
            <person name="Lorenzon L."/>
            <person name="Mandel J.R."/>
            <person name="Marage G."/>
            <person name="Marchand G."/>
            <person name="Marquand E."/>
            <person name="Bret-Mestries E."/>
            <person name="Morien E."/>
            <person name="Nambeesan S."/>
            <person name="Nguyen T."/>
            <person name="Pegot-Espagnet P."/>
            <person name="Pouilly N."/>
            <person name="Raftis F."/>
            <person name="Sallet E."/>
            <person name="Schiex T."/>
            <person name="Thomas J."/>
            <person name="Vandecasteele C."/>
            <person name="Vares D."/>
            <person name="Vear F."/>
            <person name="Vautrin S."/>
            <person name="Crespi M."/>
            <person name="Mangin B."/>
            <person name="Burke J.M."/>
            <person name="Salse J."/>
            <person name="Munos S."/>
            <person name="Vincourt P."/>
            <person name="Rieseberg L.H."/>
            <person name="Langlade N.B."/>
        </authorList>
    </citation>
    <scope>NUCLEOTIDE SEQUENCE [LARGE SCALE GENOMIC DNA]</scope>
    <source>
        <strain evidence="9">cv. SF193</strain>
    </source>
</reference>
<keyword evidence="9" id="KW-1185">Reference proteome</keyword>
<keyword evidence="5 6" id="KW-0472">Membrane</keyword>
<accession>A0A251S5G4</accession>
<organism evidence="8 9">
    <name type="scientific">Helianthus annuus</name>
    <name type="common">Common sunflower</name>
    <dbReference type="NCBI Taxonomy" id="4232"/>
    <lineage>
        <taxon>Eukaryota</taxon>
        <taxon>Viridiplantae</taxon>
        <taxon>Streptophyta</taxon>
        <taxon>Embryophyta</taxon>
        <taxon>Tracheophyta</taxon>
        <taxon>Spermatophyta</taxon>
        <taxon>Magnoliopsida</taxon>
        <taxon>eudicotyledons</taxon>
        <taxon>Gunneridae</taxon>
        <taxon>Pentapetalae</taxon>
        <taxon>asterids</taxon>
        <taxon>campanulids</taxon>
        <taxon>Asterales</taxon>
        <taxon>Asteraceae</taxon>
        <taxon>Asteroideae</taxon>
        <taxon>Heliantheae alliance</taxon>
        <taxon>Heliantheae</taxon>
        <taxon>Helianthus</taxon>
    </lineage>
</organism>
<protein>
    <recommendedName>
        <fullName evidence="6">WAT1-related protein</fullName>
    </recommendedName>
</protein>
<keyword evidence="4 6" id="KW-1133">Transmembrane helix</keyword>
<feature type="transmembrane region" description="Helical" evidence="6">
    <location>
        <begin position="44"/>
        <end position="66"/>
    </location>
</feature>
<proteinExistence type="inferred from homology"/>
<sequence>MTRRRWSWMNELLPFVAMLMTTCLDMGALTLVKAAMDGGLSIIVYIVYHSALGTFILLPFFIIHIYRNIGRPQLTFHIMLRFFILGLLGMEKIDMRSSVSVAKLSGTIITICGAMVFTFYQGPQLFVTIRSPGSPDDQILLSQPSNWVFGGLMIFIGGTFGCIWNVLQSAIAKEFPDQFTIVFFFCLFGTIQCTALSPFLEPNPSAWLVQSGIGTIAVVFGAVYSVGIRISILTWCLEKKGPVYVAMFSPLSIVIAIIMGVTFLGDALHIGSAIGAVIIIAGFYVVMWGQVQEKNKLEDKHLDVANESGLSDQTAPLLFP</sequence>
<comment type="similarity">
    <text evidence="2 6">Belongs to the drug/metabolite transporter (DMT) superfamily. Plant drug/metabolite exporter (P-DME) (TC 2.A.7.4) family.</text>
</comment>
<evidence type="ECO:0000256" key="3">
    <source>
        <dbReference type="ARBA" id="ARBA00022692"/>
    </source>
</evidence>
<dbReference type="OMA" id="WILRTRI"/>
<dbReference type="GO" id="GO:0022857">
    <property type="term" value="F:transmembrane transporter activity"/>
    <property type="evidence" value="ECO:0007669"/>
    <property type="project" value="InterPro"/>
</dbReference>
<dbReference type="Proteomes" id="UP000215914">
    <property type="component" value="Chromosome 16"/>
</dbReference>
<evidence type="ECO:0000259" key="7">
    <source>
        <dbReference type="Pfam" id="PF00892"/>
    </source>
</evidence>